<reference evidence="1 2" key="1">
    <citation type="submission" date="2007-06" db="EMBL/GenBank/DDBJ databases">
        <authorList>
            <person name="Shimkets L."/>
            <person name="Ferriera S."/>
            <person name="Johnson J."/>
            <person name="Kravitz S."/>
            <person name="Beeson K."/>
            <person name="Sutton G."/>
            <person name="Rogers Y.-H."/>
            <person name="Friedman R."/>
            <person name="Frazier M."/>
            <person name="Venter J.C."/>
        </authorList>
    </citation>
    <scope>NUCLEOTIDE SEQUENCE [LARGE SCALE GENOMIC DNA]</scope>
    <source>
        <strain evidence="1 2">SIR-1</strain>
    </source>
</reference>
<accession>A6GCP9</accession>
<gene>
    <name evidence="1" type="ORF">PPSIR1_18452</name>
</gene>
<proteinExistence type="predicted"/>
<dbReference type="OrthoDB" id="5397545at2"/>
<dbReference type="Proteomes" id="UP000005801">
    <property type="component" value="Unassembled WGS sequence"/>
</dbReference>
<keyword evidence="2" id="KW-1185">Reference proteome</keyword>
<dbReference type="eggNOG" id="COG4225">
    <property type="taxonomic scope" value="Bacteria"/>
</dbReference>
<sequence>MTSSSSSARGLLVLALTALVACEDAGDDNGDELGEESAGTAPGWSLAPIIQLNDNGAWSWFMDERVVVHDGVLVVGSVRSLGGFNSTMGMDGWGNVEVATYDIELDAVESIILHEQFEQDDHNNPAFLPTLDGGLLAVYSKHATERMVYIRRSSAGDPLDWSEAIEFDTPGMDKDFRGDNVTYSNLFRWPDQRIYNFFRGYDHDPNYMFSDDDGLSWTYGGRWLEGFDGYSPYLKYAYDGSGRLHFIATEDHPRNYDTSIYHGYIEDGMIHDSFGQALGALGEGLEAGLAVWDLTLAFEGDEDHVAWTVDIELDDEEQPYIAFSVQRDGAGVPRYDGGFDLRYHYGRFDQAQWRTQEIAYAGTRLYSGEDDYSGLIALHPEDPDTVYISTDVDPSTGEPLVSEADGETHHELFRATKAGDPWMWSWEPVTADSDVDNLRPIIPKWEDERTALVWMRGGYSNNRGNWDSAVAAMIIDPD</sequence>
<name>A6GCP9_9BACT</name>
<protein>
    <submittedName>
        <fullName evidence="1">Uncharacterized protein</fullName>
    </submittedName>
</protein>
<evidence type="ECO:0000313" key="2">
    <source>
        <dbReference type="Proteomes" id="UP000005801"/>
    </source>
</evidence>
<dbReference type="Pfam" id="PF15892">
    <property type="entry name" value="BNR_4"/>
    <property type="match status" value="1"/>
</dbReference>
<dbReference type="RefSeq" id="WP_006974490.1">
    <property type="nucleotide sequence ID" value="NZ_ABCS01000067.1"/>
</dbReference>
<dbReference type="STRING" id="391625.PPSIR1_18452"/>
<dbReference type="AlphaFoldDB" id="A6GCP9"/>
<comment type="caution">
    <text evidence="1">The sequence shown here is derived from an EMBL/GenBank/DDBJ whole genome shotgun (WGS) entry which is preliminary data.</text>
</comment>
<dbReference type="InterPro" id="IPR036278">
    <property type="entry name" value="Sialidase_sf"/>
</dbReference>
<dbReference type="EMBL" id="ABCS01000067">
    <property type="protein sequence ID" value="EDM76315.1"/>
    <property type="molecule type" value="Genomic_DNA"/>
</dbReference>
<evidence type="ECO:0000313" key="1">
    <source>
        <dbReference type="EMBL" id="EDM76315.1"/>
    </source>
</evidence>
<organism evidence="1 2">
    <name type="scientific">Plesiocystis pacifica SIR-1</name>
    <dbReference type="NCBI Taxonomy" id="391625"/>
    <lineage>
        <taxon>Bacteria</taxon>
        <taxon>Pseudomonadati</taxon>
        <taxon>Myxococcota</taxon>
        <taxon>Polyangia</taxon>
        <taxon>Nannocystales</taxon>
        <taxon>Nannocystaceae</taxon>
        <taxon>Plesiocystis</taxon>
    </lineage>
</organism>
<dbReference type="SUPFAM" id="SSF50939">
    <property type="entry name" value="Sialidases"/>
    <property type="match status" value="1"/>
</dbReference>